<dbReference type="EMBL" id="MT141513">
    <property type="protein sequence ID" value="QJA64130.1"/>
    <property type="molecule type" value="Genomic_DNA"/>
</dbReference>
<dbReference type="EMBL" id="MT142486">
    <property type="protein sequence ID" value="QJA82391.1"/>
    <property type="molecule type" value="Genomic_DNA"/>
</dbReference>
<organism evidence="2">
    <name type="scientific">viral metagenome</name>
    <dbReference type="NCBI Taxonomy" id="1070528"/>
    <lineage>
        <taxon>unclassified sequences</taxon>
        <taxon>metagenomes</taxon>
        <taxon>organismal metagenomes</taxon>
    </lineage>
</organism>
<sequence length="105" mass="11412">MDDVVTLQPGYITIPQASGPAIQFPLADILRAADIPMLTYSQVAAITTLANLTVILIRTLIERGVLDEDFSDSLGLSMDLAHIIQVVENMGGTYHEPDFNDVENP</sequence>
<protein>
    <submittedName>
        <fullName evidence="2">Uncharacterized protein</fullName>
    </submittedName>
</protein>
<proteinExistence type="predicted"/>
<evidence type="ECO:0000313" key="1">
    <source>
        <dbReference type="EMBL" id="QJA64130.1"/>
    </source>
</evidence>
<gene>
    <name evidence="2" type="ORF">MM415A00409_0017</name>
    <name evidence="1" type="ORF">MM415B00536_0031</name>
</gene>
<dbReference type="AlphaFoldDB" id="A0A6M3KL61"/>
<evidence type="ECO:0000313" key="2">
    <source>
        <dbReference type="EMBL" id="QJA82391.1"/>
    </source>
</evidence>
<name>A0A6M3KL61_9ZZZZ</name>
<reference evidence="2" key="1">
    <citation type="submission" date="2020-03" db="EMBL/GenBank/DDBJ databases">
        <title>The deep terrestrial virosphere.</title>
        <authorList>
            <person name="Holmfeldt K."/>
            <person name="Nilsson E."/>
            <person name="Simone D."/>
            <person name="Lopez-Fernandez M."/>
            <person name="Wu X."/>
            <person name="de Brujin I."/>
            <person name="Lundin D."/>
            <person name="Andersson A."/>
            <person name="Bertilsson S."/>
            <person name="Dopson M."/>
        </authorList>
    </citation>
    <scope>NUCLEOTIDE SEQUENCE</scope>
    <source>
        <strain evidence="2">MM415A00409</strain>
        <strain evidence="1">MM415B00536</strain>
    </source>
</reference>
<accession>A0A6M3KL61</accession>